<dbReference type="Proteomes" id="UP001476247">
    <property type="component" value="Unassembled WGS sequence"/>
</dbReference>
<dbReference type="PANTHER" id="PTHR10556:SF35">
    <property type="entry name" value="3-OXO-5-ALPHA-STEROID 4-DEHYDROGENASE FAMILY PROTEIN"/>
    <property type="match status" value="1"/>
</dbReference>
<keyword evidence="9" id="KW-1185">Reference proteome</keyword>
<evidence type="ECO:0000256" key="3">
    <source>
        <dbReference type="ARBA" id="ARBA00022692"/>
    </source>
</evidence>
<reference evidence="8 9" key="1">
    <citation type="submission" date="2024-04" db="EMBL/GenBank/DDBJ databases">
        <title>genome sequences of Mucor flavus KT1a and Helicostylum pulchrum KT1b strains isolation_sourced from the surface of a dry-aged beef.</title>
        <authorList>
            <person name="Toyotome T."/>
            <person name="Hosono M."/>
            <person name="Torimaru M."/>
            <person name="Fukuda K."/>
            <person name="Mikami N."/>
        </authorList>
    </citation>
    <scope>NUCLEOTIDE SEQUENCE [LARGE SCALE GENOMIC DNA]</scope>
    <source>
        <strain evidence="8 9">KT1b</strain>
    </source>
</reference>
<keyword evidence="3 6" id="KW-0812">Transmembrane</keyword>
<evidence type="ECO:0000256" key="2">
    <source>
        <dbReference type="ARBA" id="ARBA00007742"/>
    </source>
</evidence>
<feature type="transmembrane region" description="Helical" evidence="6">
    <location>
        <begin position="150"/>
        <end position="169"/>
    </location>
</feature>
<evidence type="ECO:0000256" key="6">
    <source>
        <dbReference type="SAM" id="Phobius"/>
    </source>
</evidence>
<evidence type="ECO:0000259" key="7">
    <source>
        <dbReference type="Pfam" id="PF02544"/>
    </source>
</evidence>
<accession>A0ABP9XVN5</accession>
<evidence type="ECO:0000313" key="8">
    <source>
        <dbReference type="EMBL" id="GAA5798415.1"/>
    </source>
</evidence>
<evidence type="ECO:0000256" key="5">
    <source>
        <dbReference type="ARBA" id="ARBA00023136"/>
    </source>
</evidence>
<keyword evidence="5 6" id="KW-0472">Membrane</keyword>
<dbReference type="PANTHER" id="PTHR10556">
    <property type="entry name" value="3-OXO-5-ALPHA-STEROID 4-DEHYDROGENASE"/>
    <property type="match status" value="1"/>
</dbReference>
<name>A0ABP9XVN5_9FUNG</name>
<keyword evidence="4 6" id="KW-1133">Transmembrane helix</keyword>
<evidence type="ECO:0000256" key="1">
    <source>
        <dbReference type="ARBA" id="ARBA00004141"/>
    </source>
</evidence>
<organism evidence="8 9">
    <name type="scientific">Helicostylum pulchrum</name>
    <dbReference type="NCBI Taxonomy" id="562976"/>
    <lineage>
        <taxon>Eukaryota</taxon>
        <taxon>Fungi</taxon>
        <taxon>Fungi incertae sedis</taxon>
        <taxon>Mucoromycota</taxon>
        <taxon>Mucoromycotina</taxon>
        <taxon>Mucoromycetes</taxon>
        <taxon>Mucorales</taxon>
        <taxon>Mucorineae</taxon>
        <taxon>Mucoraceae</taxon>
        <taxon>Helicostylum</taxon>
    </lineage>
</organism>
<protein>
    <recommendedName>
        <fullName evidence="7">3-oxo-5-alpha-steroid 4-dehydrogenase C-terminal domain-containing protein</fullName>
    </recommendedName>
</protein>
<proteinExistence type="inferred from homology"/>
<feature type="domain" description="3-oxo-5-alpha-steroid 4-dehydrogenase C-terminal" evidence="7">
    <location>
        <begin position="140"/>
        <end position="264"/>
    </location>
</feature>
<feature type="transmembrane region" description="Helical" evidence="6">
    <location>
        <begin position="14"/>
        <end position="39"/>
    </location>
</feature>
<sequence>MGYMTSIGLYVPTWTGLTISAFTFGSIITTLAIATLVNGTTPYSKFGNRANIDNIPSKKAMLIIYTPCVIACLFIQRPGLSSQFDIAHLFALIHFSKRVFEVLFVHIYKSKTDLETTLSISSTYTITTVLDLLVVRGIPENVFSSTLTKFGIVFFVAGEIINVYHHLLLRNMRSTRRSGVKGYSLPKGGLFEYILVPHYLSEQITFLGLILVSQNIVSVTLRLFPFIYLSTRAAATRAWYSIHLTDKQDKAKLLKRKNLIPFVW</sequence>
<evidence type="ECO:0000313" key="9">
    <source>
        <dbReference type="Proteomes" id="UP001476247"/>
    </source>
</evidence>
<comment type="similarity">
    <text evidence="2">Belongs to the steroid 5-alpha reductase family.</text>
</comment>
<dbReference type="Pfam" id="PF02544">
    <property type="entry name" value="Steroid_dh"/>
    <property type="match status" value="1"/>
</dbReference>
<feature type="transmembrane region" description="Helical" evidence="6">
    <location>
        <begin position="60"/>
        <end position="80"/>
    </location>
</feature>
<evidence type="ECO:0000256" key="4">
    <source>
        <dbReference type="ARBA" id="ARBA00022989"/>
    </source>
</evidence>
<dbReference type="PROSITE" id="PS50244">
    <property type="entry name" value="S5A_REDUCTASE"/>
    <property type="match status" value="1"/>
</dbReference>
<dbReference type="EMBL" id="BAABUJ010000010">
    <property type="protein sequence ID" value="GAA5798415.1"/>
    <property type="molecule type" value="Genomic_DNA"/>
</dbReference>
<gene>
    <name evidence="8" type="ORF">HPULCUR_003818</name>
</gene>
<dbReference type="InterPro" id="IPR039357">
    <property type="entry name" value="SRD5A/TECR"/>
</dbReference>
<comment type="caution">
    <text evidence="8">The sequence shown here is derived from an EMBL/GenBank/DDBJ whole genome shotgun (WGS) entry which is preliminary data.</text>
</comment>
<dbReference type="InterPro" id="IPR001104">
    <property type="entry name" value="3-oxo-5_a-steroid_4-DH_C"/>
</dbReference>
<comment type="subcellular location">
    <subcellularLocation>
        <location evidence="1">Membrane</location>
        <topology evidence="1">Multi-pass membrane protein</topology>
    </subcellularLocation>
</comment>